<dbReference type="Proteomes" id="UP000549797">
    <property type="component" value="Unassembled WGS sequence"/>
</dbReference>
<evidence type="ECO:0000313" key="8">
    <source>
        <dbReference type="EMBL" id="NWK14445.1"/>
    </source>
</evidence>
<reference evidence="9 10" key="1">
    <citation type="journal article" date="2019" name="Environ. Microbiol.">
        <title>Genomics insights into ecotype formation of ammonia-oxidizing archaea in the deep ocean.</title>
        <authorList>
            <person name="Wang Y."/>
            <person name="Huang J.M."/>
            <person name="Cui G.J."/>
            <person name="Nunoura T."/>
            <person name="Takaki Y."/>
            <person name="Li W.L."/>
            <person name="Li J."/>
            <person name="Gao Z.M."/>
            <person name="Takai K."/>
            <person name="Zhang A.Q."/>
            <person name="Stepanauskas R."/>
        </authorList>
    </citation>
    <scope>NUCLEOTIDE SEQUENCE [LARGE SCALE GENOMIC DNA]</scope>
    <source>
        <strain evidence="7 12">D1a</strain>
        <strain evidence="2 15">L14</strain>
        <strain evidence="3 14">L15a</strain>
        <strain evidence="8 10">L19a</strain>
        <strain evidence="6 13">T1C4</strain>
        <strain evidence="5 11">T1L9</strain>
        <strain evidence="4 9">T3L1</strain>
    </source>
</reference>
<dbReference type="EMBL" id="JACATI010000001">
    <property type="protein sequence ID" value="NWJ19864.1"/>
    <property type="molecule type" value="Genomic_DNA"/>
</dbReference>
<dbReference type="EMBL" id="JACATC010000013">
    <property type="protein sequence ID" value="NWJ84597.1"/>
    <property type="molecule type" value="Genomic_DNA"/>
</dbReference>
<evidence type="ECO:0000313" key="6">
    <source>
        <dbReference type="EMBL" id="NWK07865.1"/>
    </source>
</evidence>
<comment type="caution">
    <text evidence="6">The sequence shown here is derived from an EMBL/GenBank/DDBJ whole genome shotgun (WGS) entry which is preliminary data.</text>
</comment>
<evidence type="ECO:0000313" key="11">
    <source>
        <dbReference type="Proteomes" id="UP000547822"/>
    </source>
</evidence>
<dbReference type="EMBL" id="JACATJ010000012">
    <property type="protein sequence ID" value="NWK09517.1"/>
    <property type="molecule type" value="Genomic_DNA"/>
</dbReference>
<evidence type="ECO:0000313" key="9">
    <source>
        <dbReference type="Proteomes" id="UP000520052"/>
    </source>
</evidence>
<accession>A0A7K4NY10</accession>
<keyword evidence="1" id="KW-0812">Transmembrane</keyword>
<protein>
    <recommendedName>
        <fullName evidence="16">Copper-binding protein</fullName>
    </recommendedName>
</protein>
<evidence type="ECO:0000313" key="3">
    <source>
        <dbReference type="EMBL" id="NWJ57611.1"/>
    </source>
</evidence>
<evidence type="ECO:0000313" key="4">
    <source>
        <dbReference type="EMBL" id="NWJ84597.1"/>
    </source>
</evidence>
<sequence length="173" mass="19849">MAINRSFFLIFILLFLSISVFDADAHSMFNSGEKFEAGFRVQVATLPEFPQIGEPSTFLIRVTEGFDYVEVDRFKMGIKIYYNEELVDTIPPKSIEGAHWDLDYVWKNSGNHIVKVDLYDIGENQVVVTYTFNMGTQNPFGYIFFIAITIGALFLAVTIGYVYFTKKFKKSKL</sequence>
<name>A0A7K4NY10_9ARCH</name>
<keyword evidence="1" id="KW-1133">Transmembrane helix</keyword>
<reference evidence="6" key="2">
    <citation type="submission" date="2020-06" db="EMBL/GenBank/DDBJ databases">
        <authorList>
            <person name="Wang Y."/>
        </authorList>
    </citation>
    <scope>NUCLEOTIDE SEQUENCE</scope>
    <source>
        <strain evidence="7">D1a</strain>
        <strain evidence="2">L14</strain>
        <strain evidence="3">L15a</strain>
        <strain evidence="8">L19a</strain>
        <strain evidence="6">T1C4</strain>
        <strain evidence="5">T1L9</strain>
        <strain evidence="4">T3L1</strain>
    </source>
</reference>
<evidence type="ECO:0000313" key="2">
    <source>
        <dbReference type="EMBL" id="NWJ19864.1"/>
    </source>
</evidence>
<evidence type="ECO:0000313" key="15">
    <source>
        <dbReference type="Proteomes" id="UP000587702"/>
    </source>
</evidence>
<evidence type="ECO:0000313" key="5">
    <source>
        <dbReference type="EMBL" id="NWK01642.1"/>
    </source>
</evidence>
<evidence type="ECO:0000313" key="13">
    <source>
        <dbReference type="Proteomes" id="UP000559282"/>
    </source>
</evidence>
<dbReference type="Proteomes" id="UP000520052">
    <property type="component" value="Unassembled WGS sequence"/>
</dbReference>
<dbReference type="AlphaFoldDB" id="A0A7K4NY10"/>
<evidence type="ECO:0008006" key="16">
    <source>
        <dbReference type="Google" id="ProtNLM"/>
    </source>
</evidence>
<evidence type="ECO:0000313" key="7">
    <source>
        <dbReference type="EMBL" id="NWK09517.1"/>
    </source>
</evidence>
<dbReference type="Proteomes" id="UP000547822">
    <property type="component" value="Unassembled WGS sequence"/>
</dbReference>
<gene>
    <name evidence="5" type="ORF">HX840_07080</name>
    <name evidence="6" type="ORF">HX847_05580</name>
    <name evidence="7" type="ORF">HX852_07070</name>
    <name evidence="8" type="ORF">HX853_07445</name>
    <name evidence="4" type="ORF">HX854_07745</name>
    <name evidence="3" type="ORF">HX858_07680</name>
    <name evidence="2" type="ORF">HX860_02155</name>
</gene>
<proteinExistence type="predicted"/>
<dbReference type="Proteomes" id="UP000535457">
    <property type="component" value="Unassembled WGS sequence"/>
</dbReference>
<keyword evidence="1" id="KW-0472">Membrane</keyword>
<dbReference type="Proteomes" id="UP000559282">
    <property type="component" value="Unassembled WGS sequence"/>
</dbReference>
<dbReference type="Proteomes" id="UP000575480">
    <property type="component" value="Unassembled WGS sequence"/>
</dbReference>
<feature type="transmembrane region" description="Helical" evidence="1">
    <location>
        <begin position="140"/>
        <end position="164"/>
    </location>
</feature>
<dbReference type="EMBL" id="JACATH010000008">
    <property type="protein sequence ID" value="NWJ57611.1"/>
    <property type="molecule type" value="Genomic_DNA"/>
</dbReference>
<evidence type="ECO:0000313" key="14">
    <source>
        <dbReference type="Proteomes" id="UP000575480"/>
    </source>
</evidence>
<dbReference type="Proteomes" id="UP000587702">
    <property type="component" value="Unassembled WGS sequence"/>
</dbReference>
<dbReference type="EMBL" id="JACATF010000022">
    <property type="protein sequence ID" value="NWK07865.1"/>
    <property type="molecule type" value="Genomic_DNA"/>
</dbReference>
<evidence type="ECO:0000256" key="1">
    <source>
        <dbReference type="SAM" id="Phobius"/>
    </source>
</evidence>
<dbReference type="EMBL" id="JACATD010000012">
    <property type="protein sequence ID" value="NWK01642.1"/>
    <property type="molecule type" value="Genomic_DNA"/>
</dbReference>
<organism evidence="6 13">
    <name type="scientific">Marine Group I thaumarchaeote</name>
    <dbReference type="NCBI Taxonomy" id="2511932"/>
    <lineage>
        <taxon>Archaea</taxon>
        <taxon>Nitrososphaerota</taxon>
        <taxon>Marine Group I</taxon>
    </lineage>
</organism>
<dbReference type="EMBL" id="JACATG010000017">
    <property type="protein sequence ID" value="NWK14445.1"/>
    <property type="molecule type" value="Genomic_DNA"/>
</dbReference>
<evidence type="ECO:0000313" key="10">
    <source>
        <dbReference type="Proteomes" id="UP000535457"/>
    </source>
</evidence>
<evidence type="ECO:0000313" key="12">
    <source>
        <dbReference type="Proteomes" id="UP000549797"/>
    </source>
</evidence>